<organism evidence="1 2">
    <name type="scientific">Paralvinella palmiformis</name>
    <dbReference type="NCBI Taxonomy" id="53620"/>
    <lineage>
        <taxon>Eukaryota</taxon>
        <taxon>Metazoa</taxon>
        <taxon>Spiralia</taxon>
        <taxon>Lophotrochozoa</taxon>
        <taxon>Annelida</taxon>
        <taxon>Polychaeta</taxon>
        <taxon>Sedentaria</taxon>
        <taxon>Canalipalpata</taxon>
        <taxon>Terebellida</taxon>
        <taxon>Terebelliformia</taxon>
        <taxon>Alvinellidae</taxon>
        <taxon>Paralvinella</taxon>
    </lineage>
</organism>
<feature type="non-terminal residue" evidence="1">
    <location>
        <position position="1"/>
    </location>
</feature>
<reference evidence="1" key="1">
    <citation type="journal article" date="2023" name="Mol. Biol. Evol.">
        <title>Third-Generation Sequencing Reveals the Adaptive Role of the Epigenome in Three Deep-Sea Polychaetes.</title>
        <authorList>
            <person name="Perez M."/>
            <person name="Aroh O."/>
            <person name="Sun Y."/>
            <person name="Lan Y."/>
            <person name="Juniper S.K."/>
            <person name="Young C.R."/>
            <person name="Angers B."/>
            <person name="Qian P.Y."/>
        </authorList>
    </citation>
    <scope>NUCLEOTIDE SEQUENCE</scope>
    <source>
        <strain evidence="1">P08H-3</strain>
    </source>
</reference>
<proteinExistence type="predicted"/>
<comment type="caution">
    <text evidence="1">The sequence shown here is derived from an EMBL/GenBank/DDBJ whole genome shotgun (WGS) entry which is preliminary data.</text>
</comment>
<sequence>SLTTYPPPLPPPSSVLASVSGVPSPLRCQHQQVAYVPLSINTASRSVAYRHHTSPNITHIYTYWYPFWLV</sequence>
<accession>A0AAD9N243</accession>
<evidence type="ECO:0000313" key="2">
    <source>
        <dbReference type="Proteomes" id="UP001208570"/>
    </source>
</evidence>
<dbReference type="EMBL" id="JAODUP010000270">
    <property type="protein sequence ID" value="KAK2154342.1"/>
    <property type="molecule type" value="Genomic_DNA"/>
</dbReference>
<evidence type="ECO:0000313" key="1">
    <source>
        <dbReference type="EMBL" id="KAK2154342.1"/>
    </source>
</evidence>
<protein>
    <submittedName>
        <fullName evidence="1">Uncharacterized protein</fullName>
    </submittedName>
</protein>
<dbReference type="Proteomes" id="UP001208570">
    <property type="component" value="Unassembled WGS sequence"/>
</dbReference>
<name>A0AAD9N243_9ANNE</name>
<keyword evidence="2" id="KW-1185">Reference proteome</keyword>
<gene>
    <name evidence="1" type="ORF">LSH36_270g02035</name>
</gene>
<dbReference type="AlphaFoldDB" id="A0AAD9N243"/>